<evidence type="ECO:0000256" key="2">
    <source>
        <dbReference type="SAM" id="Phobius"/>
    </source>
</evidence>
<dbReference type="EMBL" id="MU858103">
    <property type="protein sequence ID" value="KAK4213834.1"/>
    <property type="molecule type" value="Genomic_DNA"/>
</dbReference>
<evidence type="ECO:0000256" key="3">
    <source>
        <dbReference type="SAM" id="SignalP"/>
    </source>
</evidence>
<dbReference type="Proteomes" id="UP001301769">
    <property type="component" value="Unassembled WGS sequence"/>
</dbReference>
<keyword evidence="2" id="KW-0472">Membrane</keyword>
<gene>
    <name evidence="4" type="ORF">QBC37DRAFT_422438</name>
</gene>
<feature type="signal peptide" evidence="3">
    <location>
        <begin position="1"/>
        <end position="22"/>
    </location>
</feature>
<feature type="region of interest" description="Disordered" evidence="1">
    <location>
        <begin position="822"/>
        <end position="853"/>
    </location>
</feature>
<reference evidence="4" key="2">
    <citation type="submission" date="2023-05" db="EMBL/GenBank/DDBJ databases">
        <authorList>
            <consortium name="Lawrence Berkeley National Laboratory"/>
            <person name="Steindorff A."/>
            <person name="Hensen N."/>
            <person name="Bonometti L."/>
            <person name="Westerberg I."/>
            <person name="Brannstrom I.O."/>
            <person name="Guillou S."/>
            <person name="Cros-Aarteil S."/>
            <person name="Calhoun S."/>
            <person name="Haridas S."/>
            <person name="Kuo A."/>
            <person name="Mondo S."/>
            <person name="Pangilinan J."/>
            <person name="Riley R."/>
            <person name="Labutti K."/>
            <person name="Andreopoulos B."/>
            <person name="Lipzen A."/>
            <person name="Chen C."/>
            <person name="Yanf M."/>
            <person name="Daum C."/>
            <person name="Ng V."/>
            <person name="Clum A."/>
            <person name="Ohm R."/>
            <person name="Martin F."/>
            <person name="Silar P."/>
            <person name="Natvig D."/>
            <person name="Lalanne C."/>
            <person name="Gautier V."/>
            <person name="Ament-Velasquez S.L."/>
            <person name="Kruys A."/>
            <person name="Hutchinson M.I."/>
            <person name="Powell A.J."/>
            <person name="Barry K."/>
            <person name="Miller A.N."/>
            <person name="Grigoriev I.V."/>
            <person name="Debuchy R."/>
            <person name="Gladieux P."/>
            <person name="Thoren M.H."/>
            <person name="Johannesson H."/>
        </authorList>
    </citation>
    <scope>NUCLEOTIDE SEQUENCE</scope>
    <source>
        <strain evidence="4">PSN293</strain>
    </source>
</reference>
<keyword evidence="5" id="KW-1185">Reference proteome</keyword>
<evidence type="ECO:0000313" key="5">
    <source>
        <dbReference type="Proteomes" id="UP001301769"/>
    </source>
</evidence>
<name>A0AAN7B847_9PEZI</name>
<comment type="caution">
    <text evidence="4">The sequence shown here is derived from an EMBL/GenBank/DDBJ whole genome shotgun (WGS) entry which is preliminary data.</text>
</comment>
<feature type="compositionally biased region" description="Basic and acidic residues" evidence="1">
    <location>
        <begin position="539"/>
        <end position="558"/>
    </location>
</feature>
<feature type="compositionally biased region" description="Basic and acidic residues" evidence="1">
    <location>
        <begin position="837"/>
        <end position="847"/>
    </location>
</feature>
<feature type="region of interest" description="Disordered" evidence="1">
    <location>
        <begin position="539"/>
        <end position="635"/>
    </location>
</feature>
<feature type="region of interest" description="Disordered" evidence="1">
    <location>
        <begin position="472"/>
        <end position="500"/>
    </location>
</feature>
<evidence type="ECO:0000256" key="1">
    <source>
        <dbReference type="SAM" id="MobiDB-lite"/>
    </source>
</evidence>
<feature type="transmembrane region" description="Helical" evidence="2">
    <location>
        <begin position="80"/>
        <end position="99"/>
    </location>
</feature>
<sequence>MKHIGLLYLVVLIAVRFWTSSQAPIRPRSLGGSSRPLYEAPAPSECGFEGNPDFYGLGIRLGIYLQWISSFLANISLKDVIAGTLETNFIFLLAVFIALADSTRARTVQSAEVMLLLQLCFGFILSTLTIWGHRTRSRHTNETPTRSLAGSFARLGLIATISAYNVWFWFPGIEMLASPPCPAYIFFFFSMLDARGPLHNFYQIQSCIVLGIYGILFIRESFLLLSFLVNIVLSSGILAGLSMWLSIRTLQNHAPPPPLDQQQQQQQQDKRSKQLKLIIPAFFRRWVAFSSIMFWSDANSEFSAGRFRPSLIWVYSFLDVFIFIGRSTVQILCLTVFRRCPPIDFPPLLSIGEYKKVFIERPRKEPQTITPWSYFPVKMAPSYWLRFFRQPPTIRLLNGICLVWAVTTVELKLSWNNISGVYDITSTGQLIPFVIGIVSLVRLCHALTVELSSVRETDILMALLDDYNGAEPGLDDDGNHRDQTKLPGPDVPPGNGPVPDRRYFIFQGGAEAGTEIIKPLNDGYVGLFWIRSPSRSCSLDRGEQRAARDERVAADQRSRRVRKRKRPQSAYGGGDVSDLSSRCPSARRERSGSLSLGQSPPQRGRSPGSRLVPCSRRTSRVRHRSPSGQSGSSQSPSLWQIKWVRHLVRCALIPFLWPLMLLKKTKRGQWAISRWRELVKEEIKKYQGVIDMAGSDYEPRRALEARGPHVRFEPLFTNKQWGELYELIKNPQSFTSILVQGLDYTVFYAMRTNNPYVAQTAENFRRLVIELADLRRSTTRNGGAGGRTVKLKEQHREAWELWKQGTRGIDWDRFLREVTRGMEARRSTTEDGDSEREDGARLRRERGFTWPQN</sequence>
<accession>A0AAN7B847</accession>
<feature type="compositionally biased region" description="Low complexity" evidence="1">
    <location>
        <begin position="626"/>
        <end position="635"/>
    </location>
</feature>
<organism evidence="4 5">
    <name type="scientific">Rhypophila decipiens</name>
    <dbReference type="NCBI Taxonomy" id="261697"/>
    <lineage>
        <taxon>Eukaryota</taxon>
        <taxon>Fungi</taxon>
        <taxon>Dikarya</taxon>
        <taxon>Ascomycota</taxon>
        <taxon>Pezizomycotina</taxon>
        <taxon>Sordariomycetes</taxon>
        <taxon>Sordariomycetidae</taxon>
        <taxon>Sordariales</taxon>
        <taxon>Naviculisporaceae</taxon>
        <taxon>Rhypophila</taxon>
    </lineage>
</organism>
<keyword evidence="2" id="KW-1133">Transmembrane helix</keyword>
<reference evidence="4" key="1">
    <citation type="journal article" date="2023" name="Mol. Phylogenet. Evol.">
        <title>Genome-scale phylogeny and comparative genomics of the fungal order Sordariales.</title>
        <authorList>
            <person name="Hensen N."/>
            <person name="Bonometti L."/>
            <person name="Westerberg I."/>
            <person name="Brannstrom I.O."/>
            <person name="Guillou S."/>
            <person name="Cros-Aarteil S."/>
            <person name="Calhoun S."/>
            <person name="Haridas S."/>
            <person name="Kuo A."/>
            <person name="Mondo S."/>
            <person name="Pangilinan J."/>
            <person name="Riley R."/>
            <person name="LaButti K."/>
            <person name="Andreopoulos B."/>
            <person name="Lipzen A."/>
            <person name="Chen C."/>
            <person name="Yan M."/>
            <person name="Daum C."/>
            <person name="Ng V."/>
            <person name="Clum A."/>
            <person name="Steindorff A."/>
            <person name="Ohm R.A."/>
            <person name="Martin F."/>
            <person name="Silar P."/>
            <person name="Natvig D.O."/>
            <person name="Lalanne C."/>
            <person name="Gautier V."/>
            <person name="Ament-Velasquez S.L."/>
            <person name="Kruys A."/>
            <person name="Hutchinson M.I."/>
            <person name="Powell A.J."/>
            <person name="Barry K."/>
            <person name="Miller A.N."/>
            <person name="Grigoriev I.V."/>
            <person name="Debuchy R."/>
            <person name="Gladieux P."/>
            <person name="Hiltunen Thoren M."/>
            <person name="Johannesson H."/>
        </authorList>
    </citation>
    <scope>NUCLEOTIDE SEQUENCE</scope>
    <source>
        <strain evidence="4">PSN293</strain>
    </source>
</reference>
<dbReference type="AlphaFoldDB" id="A0AAN7B847"/>
<feature type="chain" id="PRO_5043008529" description="Transmembrane protein" evidence="3">
    <location>
        <begin position="23"/>
        <end position="853"/>
    </location>
</feature>
<evidence type="ECO:0008006" key="6">
    <source>
        <dbReference type="Google" id="ProtNLM"/>
    </source>
</evidence>
<feature type="transmembrane region" description="Helical" evidence="2">
    <location>
        <begin position="224"/>
        <end position="245"/>
    </location>
</feature>
<keyword evidence="2" id="KW-0812">Transmembrane</keyword>
<keyword evidence="3" id="KW-0732">Signal</keyword>
<feature type="transmembrane region" description="Helical" evidence="2">
    <location>
        <begin position="111"/>
        <end position="131"/>
    </location>
</feature>
<feature type="transmembrane region" description="Helical" evidence="2">
    <location>
        <begin position="201"/>
        <end position="218"/>
    </location>
</feature>
<evidence type="ECO:0000313" key="4">
    <source>
        <dbReference type="EMBL" id="KAK4213834.1"/>
    </source>
</evidence>
<protein>
    <recommendedName>
        <fullName evidence="6">Transmembrane protein</fullName>
    </recommendedName>
</protein>
<feature type="transmembrane region" description="Helical" evidence="2">
    <location>
        <begin position="152"/>
        <end position="170"/>
    </location>
</feature>
<feature type="compositionally biased region" description="Polar residues" evidence="1">
    <location>
        <begin position="592"/>
        <end position="601"/>
    </location>
</feature>
<proteinExistence type="predicted"/>